<dbReference type="EMBL" id="AMCI01008806">
    <property type="protein sequence ID" value="EJW90493.1"/>
    <property type="molecule type" value="Genomic_DNA"/>
</dbReference>
<gene>
    <name evidence="1" type="ORF">EVA_21400</name>
</gene>
<proteinExistence type="predicted"/>
<reference evidence="1" key="1">
    <citation type="journal article" date="2012" name="PLoS ONE">
        <title>Gene sets for utilization of primary and secondary nutrition supplies in the distal gut of endangered iberian lynx.</title>
        <authorList>
            <person name="Alcaide M."/>
            <person name="Messina E."/>
            <person name="Richter M."/>
            <person name="Bargiela R."/>
            <person name="Peplies J."/>
            <person name="Huws S.A."/>
            <person name="Newbold C.J."/>
            <person name="Golyshin P.N."/>
            <person name="Simon M.A."/>
            <person name="Lopez G."/>
            <person name="Yakimov M.M."/>
            <person name="Ferrer M."/>
        </authorList>
    </citation>
    <scope>NUCLEOTIDE SEQUENCE</scope>
</reference>
<name>J9F7R0_9ZZZZ</name>
<evidence type="ECO:0000313" key="1">
    <source>
        <dbReference type="EMBL" id="EJW90493.1"/>
    </source>
</evidence>
<organism evidence="1">
    <name type="scientific">gut metagenome</name>
    <dbReference type="NCBI Taxonomy" id="749906"/>
    <lineage>
        <taxon>unclassified sequences</taxon>
        <taxon>metagenomes</taxon>
        <taxon>organismal metagenomes</taxon>
    </lineage>
</organism>
<protein>
    <submittedName>
        <fullName evidence="1">Uncharacterized protein</fullName>
    </submittedName>
</protein>
<feature type="non-terminal residue" evidence="1">
    <location>
        <position position="1"/>
    </location>
</feature>
<dbReference type="AlphaFoldDB" id="J9F7R0"/>
<accession>J9F7R0</accession>
<sequence length="25" mass="2839">GITWSMARVSIARWNLKEVGDKHLA</sequence>
<comment type="caution">
    <text evidence="1">The sequence shown here is derived from an EMBL/GenBank/DDBJ whole genome shotgun (WGS) entry which is preliminary data.</text>
</comment>